<protein>
    <submittedName>
        <fullName evidence="2">Uncharacterized protein</fullName>
    </submittedName>
</protein>
<organism evidence="2">
    <name type="scientific">Rhizophora mucronata</name>
    <name type="common">Asiatic mangrove</name>
    <dbReference type="NCBI Taxonomy" id="61149"/>
    <lineage>
        <taxon>Eukaryota</taxon>
        <taxon>Viridiplantae</taxon>
        <taxon>Streptophyta</taxon>
        <taxon>Embryophyta</taxon>
        <taxon>Tracheophyta</taxon>
        <taxon>Spermatophyta</taxon>
        <taxon>Magnoliopsida</taxon>
        <taxon>eudicotyledons</taxon>
        <taxon>Gunneridae</taxon>
        <taxon>Pentapetalae</taxon>
        <taxon>rosids</taxon>
        <taxon>fabids</taxon>
        <taxon>Malpighiales</taxon>
        <taxon>Rhizophoraceae</taxon>
        <taxon>Rhizophora</taxon>
    </lineage>
</organism>
<accession>A0A2P2KP84</accession>
<feature type="region of interest" description="Disordered" evidence="1">
    <location>
        <begin position="51"/>
        <end position="74"/>
    </location>
</feature>
<name>A0A2P2KP84_RHIMU</name>
<reference evidence="2" key="1">
    <citation type="submission" date="2018-02" db="EMBL/GenBank/DDBJ databases">
        <title>Rhizophora mucronata_Transcriptome.</title>
        <authorList>
            <person name="Meera S.P."/>
            <person name="Sreeshan A."/>
            <person name="Augustine A."/>
        </authorList>
    </citation>
    <scope>NUCLEOTIDE SEQUENCE</scope>
    <source>
        <tissue evidence="2">Leaf</tissue>
    </source>
</reference>
<sequence length="74" mass="8287">MLSAPTCVFYLGTNMSGTKHNPIKILVGIGRWEKIIKLYCICAALQPGLALPRRIGPPHDQKNKKRREMSLSPQ</sequence>
<dbReference type="EMBL" id="GGEC01027028">
    <property type="protein sequence ID" value="MBX07512.1"/>
    <property type="molecule type" value="Transcribed_RNA"/>
</dbReference>
<evidence type="ECO:0000313" key="2">
    <source>
        <dbReference type="EMBL" id="MBX07512.1"/>
    </source>
</evidence>
<dbReference type="AlphaFoldDB" id="A0A2P2KP84"/>
<evidence type="ECO:0000256" key="1">
    <source>
        <dbReference type="SAM" id="MobiDB-lite"/>
    </source>
</evidence>
<proteinExistence type="predicted"/>